<gene>
    <name evidence="3" type="ORF">AK812_SmicGene22046</name>
</gene>
<evidence type="ECO:0000256" key="1">
    <source>
        <dbReference type="SAM" id="MobiDB-lite"/>
    </source>
</evidence>
<comment type="caution">
    <text evidence="3">The sequence shown here is derived from an EMBL/GenBank/DDBJ whole genome shotgun (WGS) entry which is preliminary data.</text>
</comment>
<dbReference type="Proteomes" id="UP000186817">
    <property type="component" value="Unassembled WGS sequence"/>
</dbReference>
<evidence type="ECO:0000313" key="3">
    <source>
        <dbReference type="EMBL" id="OLP95787.1"/>
    </source>
</evidence>
<keyword evidence="2" id="KW-1133">Transmembrane helix</keyword>
<dbReference type="AlphaFoldDB" id="A0A1Q9DKS7"/>
<keyword evidence="2" id="KW-0472">Membrane</keyword>
<evidence type="ECO:0000256" key="2">
    <source>
        <dbReference type="SAM" id="Phobius"/>
    </source>
</evidence>
<name>A0A1Q9DKS7_SYMMI</name>
<evidence type="ECO:0000313" key="4">
    <source>
        <dbReference type="Proteomes" id="UP000186817"/>
    </source>
</evidence>
<keyword evidence="4" id="KW-1185">Reference proteome</keyword>
<accession>A0A1Q9DKS7</accession>
<feature type="region of interest" description="Disordered" evidence="1">
    <location>
        <begin position="114"/>
        <end position="144"/>
    </location>
</feature>
<sequence>MLVAKPVLSFTMALAPSYGSQYGISSATGWLAAFSAGGLALVVAVIKAAWTLACDSCSGGCCSQIRSAVEHALTSILTLFVFFVGVIAAGMVVAGFAALIGYYVAARRREGKPMVPQEVATKSPDCCGENADSGTDSGSAEDDDELNAGWLEPGSLGSGYEAGRRFGPLEASLAAASVLTVGWRRSQMLRRSLNQMYKVVLPLGLFTFWQDRFLNMAW</sequence>
<organism evidence="3 4">
    <name type="scientific">Symbiodinium microadriaticum</name>
    <name type="common">Dinoflagellate</name>
    <name type="synonym">Zooxanthella microadriatica</name>
    <dbReference type="NCBI Taxonomy" id="2951"/>
    <lineage>
        <taxon>Eukaryota</taxon>
        <taxon>Sar</taxon>
        <taxon>Alveolata</taxon>
        <taxon>Dinophyceae</taxon>
        <taxon>Suessiales</taxon>
        <taxon>Symbiodiniaceae</taxon>
        <taxon>Symbiodinium</taxon>
    </lineage>
</organism>
<dbReference type="OrthoDB" id="428127at2759"/>
<dbReference type="EMBL" id="LSRX01000490">
    <property type="protein sequence ID" value="OLP95787.1"/>
    <property type="molecule type" value="Genomic_DNA"/>
</dbReference>
<proteinExistence type="predicted"/>
<protein>
    <submittedName>
        <fullName evidence="3">Uncharacterized protein</fullName>
    </submittedName>
</protein>
<feature type="transmembrane region" description="Helical" evidence="2">
    <location>
        <begin position="29"/>
        <end position="50"/>
    </location>
</feature>
<feature type="transmembrane region" description="Helical" evidence="2">
    <location>
        <begin position="71"/>
        <end position="104"/>
    </location>
</feature>
<keyword evidence="2" id="KW-0812">Transmembrane</keyword>
<reference evidence="3 4" key="1">
    <citation type="submission" date="2016-02" db="EMBL/GenBank/DDBJ databases">
        <title>Genome analysis of coral dinoflagellate symbionts highlights evolutionary adaptations to a symbiotic lifestyle.</title>
        <authorList>
            <person name="Aranda M."/>
            <person name="Li Y."/>
            <person name="Liew Y.J."/>
            <person name="Baumgarten S."/>
            <person name="Simakov O."/>
            <person name="Wilson M."/>
            <person name="Piel J."/>
            <person name="Ashoor H."/>
            <person name="Bougouffa S."/>
            <person name="Bajic V.B."/>
            <person name="Ryu T."/>
            <person name="Ravasi T."/>
            <person name="Bayer T."/>
            <person name="Micklem G."/>
            <person name="Kim H."/>
            <person name="Bhak J."/>
            <person name="Lajeunesse T.C."/>
            <person name="Voolstra C.R."/>
        </authorList>
    </citation>
    <scope>NUCLEOTIDE SEQUENCE [LARGE SCALE GENOMIC DNA]</scope>
    <source>
        <strain evidence="3 4">CCMP2467</strain>
    </source>
</reference>